<dbReference type="SUPFAM" id="SSF52540">
    <property type="entry name" value="P-loop containing nucleoside triphosphate hydrolases"/>
    <property type="match status" value="1"/>
</dbReference>
<evidence type="ECO:0000313" key="3">
    <source>
        <dbReference type="Proteomes" id="UP001143307"/>
    </source>
</evidence>
<evidence type="ECO:0000256" key="1">
    <source>
        <dbReference type="SAM" id="MobiDB-lite"/>
    </source>
</evidence>
<gene>
    <name evidence="2" type="ORF">EYC87_19350</name>
</gene>
<keyword evidence="3" id="KW-1185">Reference proteome</keyword>
<dbReference type="Gene3D" id="3.40.50.300">
    <property type="entry name" value="P-loop containing nucleotide triphosphate hydrolases"/>
    <property type="match status" value="1"/>
</dbReference>
<reference evidence="2" key="1">
    <citation type="submission" date="2019-02" db="EMBL/GenBank/DDBJ databases">
        <authorList>
            <person name="Li S.-H."/>
        </authorList>
    </citation>
    <scope>NUCLEOTIDE SEQUENCE</scope>
    <source>
        <strain evidence="2">IMCC8485</strain>
    </source>
</reference>
<name>A0ABT3T0E3_9GAMM</name>
<comment type="caution">
    <text evidence="2">The sequence shown here is derived from an EMBL/GenBank/DDBJ whole genome shotgun (WGS) entry which is preliminary data.</text>
</comment>
<dbReference type="InterPro" id="IPR027417">
    <property type="entry name" value="P-loop_NTPase"/>
</dbReference>
<feature type="region of interest" description="Disordered" evidence="1">
    <location>
        <begin position="1"/>
        <end position="25"/>
    </location>
</feature>
<protein>
    <submittedName>
        <fullName evidence="2">Sulfotransferase family protein</fullName>
    </submittedName>
</protein>
<feature type="compositionally biased region" description="Basic and acidic residues" evidence="1">
    <location>
        <begin position="15"/>
        <end position="25"/>
    </location>
</feature>
<dbReference type="EMBL" id="SHNP01000016">
    <property type="protein sequence ID" value="MCX2975727.1"/>
    <property type="molecule type" value="Genomic_DNA"/>
</dbReference>
<evidence type="ECO:0000313" key="2">
    <source>
        <dbReference type="EMBL" id="MCX2975727.1"/>
    </source>
</evidence>
<organism evidence="2 3">
    <name type="scientific">Candidatus Seongchinamella marina</name>
    <dbReference type="NCBI Taxonomy" id="2518990"/>
    <lineage>
        <taxon>Bacteria</taxon>
        <taxon>Pseudomonadati</taxon>
        <taxon>Pseudomonadota</taxon>
        <taxon>Gammaproteobacteria</taxon>
        <taxon>Cellvibrionales</taxon>
        <taxon>Halieaceae</taxon>
        <taxon>Seongchinamella</taxon>
    </lineage>
</organism>
<sequence>MKHREDGTQRPPQTETERWPRPRYDSQDEPHFVFILTPPYTGSTTIAKYLATSPNIGLLRRNGEGQELVPGIQRNWNADARIDGESIKSTWLNRYQEINSDGRIKIIVEKSPPNMVRIEVLRSLFRETTCLVNNRDPVAFCSSTFFRNTPDLNQLKEADRLNALQKKALNWVLHSSILKEYSSAHKVAACSYEQFCDLPQSLQTIFEKATGKAIQPDENLVLKIKDYQPSGIENKNQEQIGKLSKIEIETVVNTLRPHSALTSFFGYTPESWLQMAE</sequence>
<proteinExistence type="predicted"/>
<accession>A0ABT3T0E3</accession>
<dbReference type="Proteomes" id="UP001143307">
    <property type="component" value="Unassembled WGS sequence"/>
</dbReference>